<accession>E4XDJ1</accession>
<evidence type="ECO:0000256" key="3">
    <source>
        <dbReference type="ARBA" id="ARBA00022692"/>
    </source>
</evidence>
<dbReference type="InterPro" id="IPR050799">
    <property type="entry name" value="ZIP_Transporter"/>
</dbReference>
<sequence>MTFIQNASTNTSIYSSHGSLSRTEISDALTGGKAGLVNLQSDVRCDKVRLPRKGDFTLKGLKQVKRYAWLVLLQNAFATFCAGMVIAASFYISLAEGIIIAFSFIWQEALHRCGDYITLIKNGVNPLQSMFFIFFSSVMVLPGAILGMYISFAHQEQWIFALGCGYFMYNSFGIVLPELDEAEARSVYFEGNPMKPFVLQNSGLAVGFIICAVFAYVEFEIDWKW</sequence>
<dbReference type="PANTHER" id="PTHR12191:SF37">
    <property type="entry name" value="ZINC TRANSPORTER FOI"/>
    <property type="match status" value="1"/>
</dbReference>
<dbReference type="GO" id="GO:0030003">
    <property type="term" value="P:intracellular monoatomic cation homeostasis"/>
    <property type="evidence" value="ECO:0007669"/>
    <property type="project" value="TreeGrafter"/>
</dbReference>
<feature type="transmembrane region" description="Helical" evidence="6">
    <location>
        <begin position="67"/>
        <end position="86"/>
    </location>
</feature>
<organism evidence="7">
    <name type="scientific">Oikopleura dioica</name>
    <name type="common">Tunicate</name>
    <dbReference type="NCBI Taxonomy" id="34765"/>
    <lineage>
        <taxon>Eukaryota</taxon>
        <taxon>Metazoa</taxon>
        <taxon>Chordata</taxon>
        <taxon>Tunicata</taxon>
        <taxon>Appendicularia</taxon>
        <taxon>Copelata</taxon>
        <taxon>Oikopleuridae</taxon>
        <taxon>Oikopleura</taxon>
    </lineage>
</organism>
<evidence type="ECO:0000256" key="5">
    <source>
        <dbReference type="ARBA" id="ARBA00023136"/>
    </source>
</evidence>
<keyword evidence="4 6" id="KW-1133">Transmembrane helix</keyword>
<feature type="transmembrane region" description="Helical" evidence="6">
    <location>
        <begin position="197"/>
        <end position="217"/>
    </location>
</feature>
<dbReference type="GO" id="GO:0005886">
    <property type="term" value="C:plasma membrane"/>
    <property type="evidence" value="ECO:0007669"/>
    <property type="project" value="TreeGrafter"/>
</dbReference>
<dbReference type="GO" id="GO:0005385">
    <property type="term" value="F:zinc ion transmembrane transporter activity"/>
    <property type="evidence" value="ECO:0007669"/>
    <property type="project" value="TreeGrafter"/>
</dbReference>
<dbReference type="Proteomes" id="UP000001307">
    <property type="component" value="Unassembled WGS sequence"/>
</dbReference>
<dbReference type="InterPro" id="IPR003689">
    <property type="entry name" value="ZIP"/>
</dbReference>
<feature type="transmembrane region" description="Helical" evidence="6">
    <location>
        <begin position="158"/>
        <end position="176"/>
    </location>
</feature>
<reference evidence="7" key="1">
    <citation type="journal article" date="2010" name="Science">
        <title>Plasticity of animal genome architecture unmasked by rapid evolution of a pelagic tunicate.</title>
        <authorList>
            <person name="Denoeud F."/>
            <person name="Henriet S."/>
            <person name="Mungpakdee S."/>
            <person name="Aury J.M."/>
            <person name="Da Silva C."/>
            <person name="Brinkmann H."/>
            <person name="Mikhaleva J."/>
            <person name="Olsen L.C."/>
            <person name="Jubin C."/>
            <person name="Canestro C."/>
            <person name="Bouquet J.M."/>
            <person name="Danks G."/>
            <person name="Poulain J."/>
            <person name="Campsteijn C."/>
            <person name="Adamski M."/>
            <person name="Cross I."/>
            <person name="Yadetie F."/>
            <person name="Muffato M."/>
            <person name="Louis A."/>
            <person name="Butcher S."/>
            <person name="Tsagkogeorga G."/>
            <person name="Konrad A."/>
            <person name="Singh S."/>
            <person name="Jensen M.F."/>
            <person name="Cong E.H."/>
            <person name="Eikeseth-Otteraa H."/>
            <person name="Noel B."/>
            <person name="Anthouard V."/>
            <person name="Porcel B.M."/>
            <person name="Kachouri-Lafond R."/>
            <person name="Nishino A."/>
            <person name="Ugolini M."/>
            <person name="Chourrout P."/>
            <person name="Nishida H."/>
            <person name="Aasland R."/>
            <person name="Huzurbazar S."/>
            <person name="Westhof E."/>
            <person name="Delsuc F."/>
            <person name="Lehrach H."/>
            <person name="Reinhardt R."/>
            <person name="Weissenbach J."/>
            <person name="Roy S.W."/>
            <person name="Artiguenave F."/>
            <person name="Postlethwait J.H."/>
            <person name="Manak J.R."/>
            <person name="Thompson E.M."/>
            <person name="Jaillon O."/>
            <person name="Du Pasquier L."/>
            <person name="Boudinot P."/>
            <person name="Liberles D.A."/>
            <person name="Volff J.N."/>
            <person name="Philippe H."/>
            <person name="Lenhard B."/>
            <person name="Roest Crollius H."/>
            <person name="Wincker P."/>
            <person name="Chourrout D."/>
        </authorList>
    </citation>
    <scope>NUCLEOTIDE SEQUENCE [LARGE SCALE GENOMIC DNA]</scope>
</reference>
<comment type="similarity">
    <text evidence="2">Belongs to the ZIP transporter (TC 2.A.5) family.</text>
</comment>
<dbReference type="AlphaFoldDB" id="E4XDJ1"/>
<dbReference type="EMBL" id="FN653039">
    <property type="protein sequence ID" value="CBY19229.1"/>
    <property type="molecule type" value="Genomic_DNA"/>
</dbReference>
<evidence type="ECO:0000313" key="8">
    <source>
        <dbReference type="Proteomes" id="UP000001307"/>
    </source>
</evidence>
<dbReference type="Pfam" id="PF02535">
    <property type="entry name" value="Zip"/>
    <property type="match status" value="1"/>
</dbReference>
<keyword evidence="3 6" id="KW-0812">Transmembrane</keyword>
<name>E4XDJ1_OIKDI</name>
<evidence type="ECO:0000256" key="2">
    <source>
        <dbReference type="ARBA" id="ARBA00006939"/>
    </source>
</evidence>
<evidence type="ECO:0000256" key="1">
    <source>
        <dbReference type="ARBA" id="ARBA00004141"/>
    </source>
</evidence>
<feature type="transmembrane region" description="Helical" evidence="6">
    <location>
        <begin position="131"/>
        <end position="152"/>
    </location>
</feature>
<proteinExistence type="inferred from homology"/>
<dbReference type="PANTHER" id="PTHR12191">
    <property type="entry name" value="SOLUTE CARRIER FAMILY 39"/>
    <property type="match status" value="1"/>
</dbReference>
<keyword evidence="5 6" id="KW-0472">Membrane</keyword>
<keyword evidence="8" id="KW-1185">Reference proteome</keyword>
<evidence type="ECO:0000256" key="4">
    <source>
        <dbReference type="ARBA" id="ARBA00022989"/>
    </source>
</evidence>
<evidence type="ECO:0000313" key="7">
    <source>
        <dbReference type="EMBL" id="CBY19229.1"/>
    </source>
</evidence>
<dbReference type="OrthoDB" id="10334091at2759"/>
<comment type="subcellular location">
    <subcellularLocation>
        <location evidence="1">Membrane</location>
        <topology evidence="1">Multi-pass membrane protein</topology>
    </subcellularLocation>
</comment>
<gene>
    <name evidence="7" type="ORF">GSOID_T00008234001</name>
</gene>
<protein>
    <submittedName>
        <fullName evidence="7">Uncharacterized protein</fullName>
    </submittedName>
</protein>
<dbReference type="GO" id="GO:0140410">
    <property type="term" value="F:monoatomic cation:bicarbonate symporter activity"/>
    <property type="evidence" value="ECO:0007669"/>
    <property type="project" value="TreeGrafter"/>
</dbReference>
<dbReference type="GO" id="GO:0071578">
    <property type="term" value="P:zinc ion import across plasma membrane"/>
    <property type="evidence" value="ECO:0007669"/>
    <property type="project" value="TreeGrafter"/>
</dbReference>
<dbReference type="InParanoid" id="E4XDJ1"/>
<evidence type="ECO:0000256" key="6">
    <source>
        <dbReference type="SAM" id="Phobius"/>
    </source>
</evidence>